<evidence type="ECO:0000256" key="1">
    <source>
        <dbReference type="ARBA" id="ARBA00004141"/>
    </source>
</evidence>
<dbReference type="InterPro" id="IPR020846">
    <property type="entry name" value="MFS_dom"/>
</dbReference>
<dbReference type="EMBL" id="CAXHTA020000012">
    <property type="protein sequence ID" value="CAL5225675.1"/>
    <property type="molecule type" value="Genomic_DNA"/>
</dbReference>
<feature type="transmembrane region" description="Helical" evidence="7">
    <location>
        <begin position="358"/>
        <end position="380"/>
    </location>
</feature>
<dbReference type="InterPro" id="IPR050382">
    <property type="entry name" value="MFS_Na/Anion_cotransporter"/>
</dbReference>
<feature type="region of interest" description="Disordered" evidence="6">
    <location>
        <begin position="30"/>
        <end position="65"/>
    </location>
</feature>
<keyword evidence="3 7" id="KW-1133">Transmembrane helix</keyword>
<evidence type="ECO:0000256" key="7">
    <source>
        <dbReference type="SAM" id="Phobius"/>
    </source>
</evidence>
<keyword evidence="4 7" id="KW-0472">Membrane</keyword>
<dbReference type="SUPFAM" id="SSF103473">
    <property type="entry name" value="MFS general substrate transporter"/>
    <property type="match status" value="1"/>
</dbReference>
<feature type="transmembrane region" description="Helical" evidence="7">
    <location>
        <begin position="456"/>
        <end position="478"/>
    </location>
</feature>
<feature type="transmembrane region" description="Helical" evidence="7">
    <location>
        <begin position="325"/>
        <end position="346"/>
    </location>
</feature>
<comment type="subcellular location">
    <subcellularLocation>
        <location evidence="1">Membrane</location>
        <topology evidence="1">Multi-pass membrane protein</topology>
    </subcellularLocation>
</comment>
<evidence type="ECO:0000259" key="8">
    <source>
        <dbReference type="PROSITE" id="PS50850"/>
    </source>
</evidence>
<dbReference type="Pfam" id="PF07690">
    <property type="entry name" value="MFS_1"/>
    <property type="match status" value="1"/>
</dbReference>
<proteinExistence type="inferred from homology"/>
<feature type="transmembrane region" description="Helical" evidence="7">
    <location>
        <begin position="392"/>
        <end position="412"/>
    </location>
</feature>
<protein>
    <submittedName>
        <fullName evidence="9">G8538 protein</fullName>
    </submittedName>
</protein>
<keyword evidence="2 7" id="KW-0812">Transmembrane</keyword>
<dbReference type="PROSITE" id="PS50850">
    <property type="entry name" value="MFS"/>
    <property type="match status" value="1"/>
</dbReference>
<feature type="transmembrane region" description="Helical" evidence="7">
    <location>
        <begin position="71"/>
        <end position="91"/>
    </location>
</feature>
<dbReference type="InterPro" id="IPR011701">
    <property type="entry name" value="MFS"/>
</dbReference>
<dbReference type="PANTHER" id="PTHR11662:SF243">
    <property type="entry name" value="ANION TRANSPORTER 6, CHLOROPLASTIC-RELATED"/>
    <property type="match status" value="1"/>
</dbReference>
<reference evidence="9 10" key="1">
    <citation type="submission" date="2024-06" db="EMBL/GenBank/DDBJ databases">
        <authorList>
            <person name="Kraege A."/>
            <person name="Thomma B."/>
        </authorList>
    </citation>
    <scope>NUCLEOTIDE SEQUENCE [LARGE SCALE GENOMIC DNA]</scope>
</reference>
<feature type="transmembrane region" description="Helical" evidence="7">
    <location>
        <begin position="284"/>
        <end position="305"/>
    </location>
</feature>
<feature type="transmembrane region" description="Helical" evidence="7">
    <location>
        <begin position="229"/>
        <end position="248"/>
    </location>
</feature>
<evidence type="ECO:0000313" key="10">
    <source>
        <dbReference type="Proteomes" id="UP001497392"/>
    </source>
</evidence>
<evidence type="ECO:0000256" key="2">
    <source>
        <dbReference type="ARBA" id="ARBA00022692"/>
    </source>
</evidence>
<evidence type="ECO:0000256" key="5">
    <source>
        <dbReference type="ARBA" id="ARBA00024362"/>
    </source>
</evidence>
<comment type="similarity">
    <text evidence="5">Belongs to the major facilitator superfamily. Sodium/anion cotransporter (TC 2.A.1.14) family.</text>
</comment>
<feature type="transmembrane region" description="Helical" evidence="7">
    <location>
        <begin position="424"/>
        <end position="450"/>
    </location>
</feature>
<evidence type="ECO:0000313" key="9">
    <source>
        <dbReference type="EMBL" id="CAL5225675.1"/>
    </source>
</evidence>
<feature type="transmembrane region" description="Helical" evidence="7">
    <location>
        <begin position="200"/>
        <end position="223"/>
    </location>
</feature>
<dbReference type="Gene3D" id="1.20.1250.20">
    <property type="entry name" value="MFS general substrate transporter like domains"/>
    <property type="match status" value="2"/>
</dbReference>
<comment type="caution">
    <text evidence="9">The sequence shown here is derived from an EMBL/GenBank/DDBJ whole genome shotgun (WGS) entry which is preliminary data.</text>
</comment>
<dbReference type="Proteomes" id="UP001497392">
    <property type="component" value="Unassembled WGS sequence"/>
</dbReference>
<evidence type="ECO:0000256" key="6">
    <source>
        <dbReference type="SAM" id="MobiDB-lite"/>
    </source>
</evidence>
<sequence>MPFPGDDQGSTIYSALSGLESSAEELIAKASEASSSLTGTSQPASGIDDGSQSNGTSPGDAKSRGPVPHRWVIVGAMALAFVLCNMDKVNMSVAVIPMAADLGWSPSDRGLVSSAFFWGYSLTQIPAGWVSTRIGGAKVLMAGVVLWSLGTLVAPPAAKISLLALCASRVFVGLGEGLAPSSATNIMARLVPEKERARAVTAVFGSLDVGSAVGLLVCGPLIHAFGWPSVFYLFAALGLVWSAAWPLLKPEERDPDVPAPPPSSSPSVSDKAVPWGVFLRSRPVWAIIVAHFAYNWGYYTLLAWLPSYFELSLGLNVESSSLLTLIPYLAMTAMTPFVGPVADGLVSKGWSVTNVRKLAQGVAFAGPAVCMVACALLTPAGAAHAPASSPTTLIVALFSAAFAMGAWARAGLYCNHQDLSPEYAGALLGLSNTAGALPGILGVTSVGFLLDKTQSWGASLFYPTAICQVVGLIVYTTFASSKRQSWATD</sequence>
<dbReference type="CDD" id="cd17380">
    <property type="entry name" value="MFS_SLC17A9_like"/>
    <property type="match status" value="1"/>
</dbReference>
<evidence type="ECO:0000256" key="4">
    <source>
        <dbReference type="ARBA" id="ARBA00023136"/>
    </source>
</evidence>
<accession>A0ABP1G4Q4</accession>
<keyword evidence="10" id="KW-1185">Reference proteome</keyword>
<organism evidence="9 10">
    <name type="scientific">Coccomyxa viridis</name>
    <dbReference type="NCBI Taxonomy" id="1274662"/>
    <lineage>
        <taxon>Eukaryota</taxon>
        <taxon>Viridiplantae</taxon>
        <taxon>Chlorophyta</taxon>
        <taxon>core chlorophytes</taxon>
        <taxon>Trebouxiophyceae</taxon>
        <taxon>Trebouxiophyceae incertae sedis</taxon>
        <taxon>Coccomyxaceae</taxon>
        <taxon>Coccomyxa</taxon>
    </lineage>
</organism>
<dbReference type="InterPro" id="IPR044777">
    <property type="entry name" value="SLC17A9-like"/>
</dbReference>
<evidence type="ECO:0000256" key="3">
    <source>
        <dbReference type="ARBA" id="ARBA00022989"/>
    </source>
</evidence>
<dbReference type="PANTHER" id="PTHR11662">
    <property type="entry name" value="SOLUTE CARRIER FAMILY 17"/>
    <property type="match status" value="1"/>
</dbReference>
<feature type="compositionally biased region" description="Polar residues" evidence="6">
    <location>
        <begin position="32"/>
        <end position="57"/>
    </location>
</feature>
<dbReference type="InterPro" id="IPR036259">
    <property type="entry name" value="MFS_trans_sf"/>
</dbReference>
<feature type="domain" description="Major facilitator superfamily (MFS) profile" evidence="8">
    <location>
        <begin position="73"/>
        <end position="483"/>
    </location>
</feature>
<name>A0ABP1G4Q4_9CHLO</name>
<gene>
    <name evidence="9" type="primary">g8538</name>
    <name evidence="9" type="ORF">VP750_LOCUS7334</name>
</gene>